<dbReference type="PANTHER" id="PTHR35882">
    <property type="entry name" value="PELA"/>
    <property type="match status" value="1"/>
</dbReference>
<keyword evidence="2" id="KW-0378">Hydrolase</keyword>
<protein>
    <submittedName>
        <fullName evidence="2">Predicted extracellular polysaccharide hydrolase of the endo alpha-1,4 polygalactosaminidase family</fullName>
    </submittedName>
</protein>
<dbReference type="Gene3D" id="3.20.20.70">
    <property type="entry name" value="Aldolase class I"/>
    <property type="match status" value="1"/>
</dbReference>
<keyword evidence="3" id="KW-1185">Reference proteome</keyword>
<dbReference type="Pfam" id="PF03537">
    <property type="entry name" value="Glyco_hydro_114"/>
    <property type="match status" value="1"/>
</dbReference>
<dbReference type="AlphaFoldDB" id="Q8TW49"/>
<proteinExistence type="predicted"/>
<dbReference type="InParanoid" id="Q8TW49"/>
<dbReference type="HOGENOM" id="CLU_1324028_0_0_2"/>
<dbReference type="InterPro" id="IPR016062">
    <property type="entry name" value="TM1410-rel"/>
</dbReference>
<evidence type="ECO:0000313" key="3">
    <source>
        <dbReference type="Proteomes" id="UP000001826"/>
    </source>
</evidence>
<dbReference type="InterPro" id="IPR013785">
    <property type="entry name" value="Aldolase_TIM"/>
</dbReference>
<dbReference type="KEGG" id="mka:MK1187"/>
<name>Q8TW49_METKA</name>
<sequence length="325" mass="36982">MESYRTLLAVLLMGLLFPSSWVVGKVRVESTGMPFATYYQNVKMSEVLQKRPRVLVLDPWCGPNGRPWTKEELRKIKDAGVKPIAYLPVCVVAEYHPNLYREARRRNLLGADDPEWPGDYAVKFWEPAWRDVLRSELARLKDLGFEGVFLDVVDAHSRDWYVRWYDRVNPHGDLRRDELNAVKWIAQTAHGLGLRVVVNAGAWAFEGDGMARLQSRLGFAVTVESVLSDGSRRLYSRSELESNLRTLSRFQGPVYVIEYGLDPDDPSVRRAAEKLFDKTRATCVYITSVKHDGIGVALVPLRRWLWDVTLGPLLGEPPSWIGGGR</sequence>
<evidence type="ECO:0000313" key="2">
    <source>
        <dbReference type="EMBL" id="AAM02400.1"/>
    </source>
</evidence>
<dbReference type="PRINTS" id="PR01545">
    <property type="entry name" value="THEMAYE10DUF"/>
</dbReference>
<feature type="domain" description="Glycoside-hydrolase family GH114 TIM-barrel" evidence="1">
    <location>
        <begin position="70"/>
        <end position="267"/>
    </location>
</feature>
<dbReference type="InterPro" id="IPR017853">
    <property type="entry name" value="GH"/>
</dbReference>
<accession>Q8TW49</accession>
<dbReference type="GO" id="GO:0016787">
    <property type="term" value="F:hydrolase activity"/>
    <property type="evidence" value="ECO:0007669"/>
    <property type="project" value="UniProtKB-KW"/>
</dbReference>
<dbReference type="EnsemblBacteria" id="AAM02400">
    <property type="protein sequence ID" value="AAM02400"/>
    <property type="gene ID" value="MK1187"/>
</dbReference>
<dbReference type="STRING" id="190192.MK1187"/>
<dbReference type="Proteomes" id="UP000001826">
    <property type="component" value="Chromosome"/>
</dbReference>
<organism evidence="2 3">
    <name type="scientific">Methanopyrus kandleri (strain AV19 / DSM 6324 / JCM 9639 / NBRC 100938)</name>
    <dbReference type="NCBI Taxonomy" id="190192"/>
    <lineage>
        <taxon>Archaea</taxon>
        <taxon>Methanobacteriati</taxon>
        <taxon>Methanobacteriota</taxon>
        <taxon>Methanomada group</taxon>
        <taxon>Methanopyri</taxon>
        <taxon>Methanopyrales</taxon>
        <taxon>Methanopyraceae</taxon>
        <taxon>Methanopyrus</taxon>
    </lineage>
</organism>
<dbReference type="EMBL" id="AE009439">
    <property type="protein sequence ID" value="AAM02400.1"/>
    <property type="molecule type" value="Genomic_DNA"/>
</dbReference>
<reference evidence="2 3" key="1">
    <citation type="journal article" date="2002" name="Proc. Natl. Acad. Sci. U.S.A.">
        <title>The complete genome of hyperthermophile Methanopyrus kandleri AV19 and monophyly of archaeal methanogens.</title>
        <authorList>
            <person name="Slesarev A.I."/>
            <person name="Mezhevaya K.V."/>
            <person name="Makarova K.S."/>
            <person name="Polushin N.N."/>
            <person name="Shcherbinina O.V."/>
            <person name="Shakhova V.V."/>
            <person name="Belova G.I."/>
            <person name="Aravind L."/>
            <person name="Natale D.A."/>
            <person name="Rogozin I.B."/>
            <person name="Tatusov R.L."/>
            <person name="Wolf Y.I."/>
            <person name="Stetter K.O."/>
            <person name="Malykh A.G."/>
            <person name="Koonin E.V."/>
            <person name="Kozyavkin S.A."/>
        </authorList>
    </citation>
    <scope>NUCLEOTIDE SEQUENCE [LARGE SCALE GENOMIC DNA]</scope>
    <source>
        <strain evidence="3">AV19 / DSM 6324 / JCM 9639 / NBRC 100938</strain>
    </source>
</reference>
<dbReference type="PANTHER" id="PTHR35882:SF2">
    <property type="entry name" value="PELA"/>
    <property type="match status" value="1"/>
</dbReference>
<dbReference type="SUPFAM" id="SSF51445">
    <property type="entry name" value="(Trans)glycosidases"/>
    <property type="match status" value="1"/>
</dbReference>
<evidence type="ECO:0000259" key="1">
    <source>
        <dbReference type="Pfam" id="PF03537"/>
    </source>
</evidence>
<dbReference type="PaxDb" id="190192-MK1187"/>
<dbReference type="InterPro" id="IPR004352">
    <property type="entry name" value="GH114_TIM-barrel"/>
</dbReference>
<gene>
    <name evidence="2" type="ordered locus">MK1187</name>
</gene>